<evidence type="ECO:0000313" key="2">
    <source>
        <dbReference type="EMBL" id="VDO25449.1"/>
    </source>
</evidence>
<dbReference type="EMBL" id="UZAH01003747">
    <property type="protein sequence ID" value="VDO25449.1"/>
    <property type="molecule type" value="Genomic_DNA"/>
</dbReference>
<protein>
    <submittedName>
        <fullName evidence="2 4">Uncharacterized protein</fullName>
    </submittedName>
</protein>
<feature type="region of interest" description="Disordered" evidence="1">
    <location>
        <begin position="1"/>
        <end position="54"/>
    </location>
</feature>
<organism evidence="3 4">
    <name type="scientific">Heligmosomoides polygyrus</name>
    <name type="common">Parasitic roundworm</name>
    <dbReference type="NCBI Taxonomy" id="6339"/>
    <lineage>
        <taxon>Eukaryota</taxon>
        <taxon>Metazoa</taxon>
        <taxon>Ecdysozoa</taxon>
        <taxon>Nematoda</taxon>
        <taxon>Chromadorea</taxon>
        <taxon>Rhabditida</taxon>
        <taxon>Rhabditina</taxon>
        <taxon>Rhabditomorpha</taxon>
        <taxon>Strongyloidea</taxon>
        <taxon>Heligmosomidae</taxon>
        <taxon>Heligmosomoides</taxon>
    </lineage>
</organism>
<name>A0A183F8H3_HELPZ</name>
<gene>
    <name evidence="2" type="ORF">HPBE_LOCUS2466</name>
</gene>
<evidence type="ECO:0000313" key="3">
    <source>
        <dbReference type="Proteomes" id="UP000050761"/>
    </source>
</evidence>
<reference evidence="2 3" key="1">
    <citation type="submission" date="2018-11" db="EMBL/GenBank/DDBJ databases">
        <authorList>
            <consortium name="Pathogen Informatics"/>
        </authorList>
    </citation>
    <scope>NUCLEOTIDE SEQUENCE [LARGE SCALE GENOMIC DNA]</scope>
</reference>
<dbReference type="AlphaFoldDB" id="A0A183F8H3"/>
<feature type="compositionally biased region" description="Basic and acidic residues" evidence="1">
    <location>
        <begin position="41"/>
        <end position="51"/>
    </location>
</feature>
<keyword evidence="3" id="KW-1185">Reference proteome</keyword>
<proteinExistence type="predicted"/>
<dbReference type="WBParaSite" id="HPBE_0000246501-mRNA-1">
    <property type="protein sequence ID" value="HPBE_0000246501-mRNA-1"/>
    <property type="gene ID" value="HPBE_0000246501"/>
</dbReference>
<evidence type="ECO:0000313" key="4">
    <source>
        <dbReference type="WBParaSite" id="HPBE_0000246501-mRNA-1"/>
    </source>
</evidence>
<reference evidence="4" key="2">
    <citation type="submission" date="2019-09" db="UniProtKB">
        <authorList>
            <consortium name="WormBaseParasite"/>
        </authorList>
    </citation>
    <scope>IDENTIFICATION</scope>
</reference>
<dbReference type="Proteomes" id="UP000050761">
    <property type="component" value="Unassembled WGS sequence"/>
</dbReference>
<feature type="compositionally biased region" description="Acidic residues" evidence="1">
    <location>
        <begin position="1"/>
        <end position="32"/>
    </location>
</feature>
<sequence>MSDEEEVYTDEEVAEEEEVEEEEEEEEAEEEEHVASRHTLRHVEHTDHAEPEEALTEAEQVMLVSQLYRTRKKGHQKC</sequence>
<accession>A0A3P7U1G2</accession>
<evidence type="ECO:0000256" key="1">
    <source>
        <dbReference type="SAM" id="MobiDB-lite"/>
    </source>
</evidence>
<accession>A0A183F8H3</accession>